<keyword evidence="5" id="KW-1185">Reference proteome</keyword>
<organism evidence="2 4">
    <name type="scientific">Ralstonia mannitolilytica</name>
    <dbReference type="NCBI Taxonomy" id="105219"/>
    <lineage>
        <taxon>Bacteria</taxon>
        <taxon>Pseudomonadati</taxon>
        <taxon>Pseudomonadota</taxon>
        <taxon>Betaproteobacteria</taxon>
        <taxon>Burkholderiales</taxon>
        <taxon>Burkholderiaceae</taxon>
        <taxon>Ralstonia</taxon>
    </lineage>
</organism>
<sequence length="127" mass="13490">MLDAVSSSELACSSVRCDRSMLPAAICLVALAIDSLPPRIVSIVRISPRCMSMRPCVSAPISSWLRTVMRSVRLPRAISPKCPSMFDSGTEIARCSPNAQPSAAAMPSAMAPTTSIRKARERATAPS</sequence>
<dbReference type="Proteomes" id="UP001190002">
    <property type="component" value="Unassembled WGS sequence"/>
</dbReference>
<name>A0AAD2AU36_9RALS</name>
<evidence type="ECO:0000313" key="2">
    <source>
        <dbReference type="EMBL" id="CAJ0688205.1"/>
    </source>
</evidence>
<evidence type="ECO:0000313" key="5">
    <source>
        <dbReference type="Proteomes" id="UP001190452"/>
    </source>
</evidence>
<dbReference type="EMBL" id="CATVXE010000013">
    <property type="protein sequence ID" value="CAJ0688205.1"/>
    <property type="molecule type" value="Genomic_DNA"/>
</dbReference>
<evidence type="ECO:0000313" key="4">
    <source>
        <dbReference type="Proteomes" id="UP001190002"/>
    </source>
</evidence>
<accession>A0AAD2AU36</accession>
<gene>
    <name evidence="3" type="ORF">R77569_03995</name>
    <name evidence="2" type="ORF">R77591_03212</name>
</gene>
<dbReference type="EMBL" id="CAUDKV010000021">
    <property type="protein sequence ID" value="CAJ0889665.1"/>
    <property type="molecule type" value="Genomic_DNA"/>
</dbReference>
<protein>
    <submittedName>
        <fullName evidence="2">Uncharacterized protein</fullName>
    </submittedName>
</protein>
<dbReference type="Proteomes" id="UP001190452">
    <property type="component" value="Unassembled WGS sequence"/>
</dbReference>
<dbReference type="AlphaFoldDB" id="A0AAD2AU36"/>
<feature type="compositionally biased region" description="Low complexity" evidence="1">
    <location>
        <begin position="97"/>
        <end position="115"/>
    </location>
</feature>
<feature type="region of interest" description="Disordered" evidence="1">
    <location>
        <begin position="97"/>
        <end position="127"/>
    </location>
</feature>
<comment type="caution">
    <text evidence="2">The sequence shown here is derived from an EMBL/GenBank/DDBJ whole genome shotgun (WGS) entry which is preliminary data.</text>
</comment>
<evidence type="ECO:0000256" key="1">
    <source>
        <dbReference type="SAM" id="MobiDB-lite"/>
    </source>
</evidence>
<reference evidence="2 5" key="1">
    <citation type="submission" date="2023-07" db="EMBL/GenBank/DDBJ databases">
        <authorList>
            <person name="Peeters C."/>
        </authorList>
    </citation>
    <scope>NUCLEOTIDE SEQUENCE</scope>
    <source>
        <strain evidence="3 5">R-77569</strain>
        <strain evidence="2">R-77591</strain>
    </source>
</reference>
<evidence type="ECO:0000313" key="3">
    <source>
        <dbReference type="EMBL" id="CAJ0889665.1"/>
    </source>
</evidence>
<proteinExistence type="predicted"/>